<dbReference type="HOGENOM" id="CLU_3319673_0_0_6"/>
<organism evidence="1 2">
    <name type="scientific">Yersinia pestis</name>
    <dbReference type="NCBI Taxonomy" id="632"/>
    <lineage>
        <taxon>Bacteria</taxon>
        <taxon>Pseudomonadati</taxon>
        <taxon>Pseudomonadota</taxon>
        <taxon>Gammaproteobacteria</taxon>
        <taxon>Enterobacterales</taxon>
        <taxon>Yersiniaceae</taxon>
        <taxon>Yersinia</taxon>
    </lineage>
</organism>
<dbReference type="KEGG" id="ypk:y0841"/>
<evidence type="ECO:0000313" key="1">
    <source>
        <dbReference type="EMBL" id="AAM84427.1"/>
    </source>
</evidence>
<dbReference type="DNASU" id="1145789"/>
<evidence type="ECO:0000313" key="2">
    <source>
        <dbReference type="Proteomes" id="UP000002490"/>
    </source>
</evidence>
<accession>Q8CLN0</accession>
<dbReference type="Proteomes" id="UP000002490">
    <property type="component" value="Chromosome"/>
</dbReference>
<sequence>MRPVWGAIPPLISWLKLGGPAVWVNVLGEFWMLGQLHVA</sequence>
<gene>
    <name evidence="1" type="ordered locus">y0841</name>
</gene>
<dbReference type="EMBL" id="AE009952">
    <property type="protein sequence ID" value="AAM84427.1"/>
    <property type="molecule type" value="Genomic_DNA"/>
</dbReference>
<protein>
    <submittedName>
        <fullName evidence="1">Uncharacterized protein</fullName>
    </submittedName>
</protein>
<dbReference type="AlphaFoldDB" id="Q8CLN0"/>
<name>Q8CLN0_YERPE</name>
<proteinExistence type="predicted"/>
<reference evidence="1 2" key="1">
    <citation type="journal article" date="2002" name="J. Bacteriol.">
        <title>Genome sequence of Yersinia pestis KIM.</title>
        <authorList>
            <person name="Deng W."/>
            <person name="Burland V."/>
            <person name="Plunkett G.III."/>
            <person name="Boutin A."/>
            <person name="Mayhew G.F."/>
            <person name="Liss P."/>
            <person name="Perna N.T."/>
            <person name="Rose D.J."/>
            <person name="Mau B."/>
            <person name="Zhou S."/>
            <person name="Schwartz D.C."/>
            <person name="Fetherston J.D."/>
            <person name="Lindler L.E."/>
            <person name="Brubaker R.R."/>
            <person name="Plana G.V."/>
            <person name="Straley S.C."/>
            <person name="McDonough K.A."/>
            <person name="Nilles M.L."/>
            <person name="Matson J.S."/>
            <person name="Blattner F.R."/>
            <person name="Perry R.D."/>
        </authorList>
    </citation>
    <scope>NUCLEOTIDE SEQUENCE [LARGE SCALE GENOMIC DNA]</scope>
    <source>
        <strain evidence="2">KIM10+ / Biovar Mediaevalis</strain>
    </source>
</reference>